<dbReference type="InterPro" id="IPR008775">
    <property type="entry name" value="Phytyl_CoA_dOase-like"/>
</dbReference>
<dbReference type="Proteomes" id="UP001156641">
    <property type="component" value="Unassembled WGS sequence"/>
</dbReference>
<protein>
    <recommendedName>
        <fullName evidence="3">Phytanoyl-CoA dioxygenase family protein</fullName>
    </recommendedName>
</protein>
<keyword evidence="2" id="KW-1185">Reference proteome</keyword>
<dbReference type="Gene3D" id="2.60.120.620">
    <property type="entry name" value="q2cbj1_9rhob like domain"/>
    <property type="match status" value="1"/>
</dbReference>
<dbReference type="SUPFAM" id="SSF51197">
    <property type="entry name" value="Clavaminate synthase-like"/>
    <property type="match status" value="1"/>
</dbReference>
<evidence type="ECO:0000313" key="1">
    <source>
        <dbReference type="EMBL" id="GLR66625.1"/>
    </source>
</evidence>
<dbReference type="Pfam" id="PF05721">
    <property type="entry name" value="PhyH"/>
    <property type="match status" value="1"/>
</dbReference>
<comment type="caution">
    <text evidence="1">The sequence shown here is derived from an EMBL/GenBank/DDBJ whole genome shotgun (WGS) entry which is preliminary data.</text>
</comment>
<accession>A0ABQ6A2E5</accession>
<reference evidence="2" key="1">
    <citation type="journal article" date="2019" name="Int. J. Syst. Evol. Microbiol.">
        <title>The Global Catalogue of Microorganisms (GCM) 10K type strain sequencing project: providing services to taxonomists for standard genome sequencing and annotation.</title>
        <authorList>
            <consortium name="The Broad Institute Genomics Platform"/>
            <consortium name="The Broad Institute Genome Sequencing Center for Infectious Disease"/>
            <person name="Wu L."/>
            <person name="Ma J."/>
        </authorList>
    </citation>
    <scope>NUCLEOTIDE SEQUENCE [LARGE SCALE GENOMIC DNA]</scope>
    <source>
        <strain evidence="2">NBRC 112502</strain>
    </source>
</reference>
<evidence type="ECO:0000313" key="2">
    <source>
        <dbReference type="Proteomes" id="UP001156641"/>
    </source>
</evidence>
<name>A0ABQ6A2E5_9PROT</name>
<proteinExistence type="predicted"/>
<evidence type="ECO:0008006" key="3">
    <source>
        <dbReference type="Google" id="ProtNLM"/>
    </source>
</evidence>
<sequence>MNGATRYLPGSHHYQMPEDVPADAMNKTLAFKAPAGSFIAMDGRLWHSSGKNVTKNEQRRMMFAYYSSDFIRQEMNWNACLPTDIQDGLGERARELFGLIPLANTRIAVEMTKLLPEG</sequence>
<organism evidence="1 2">
    <name type="scientific">Acidocella aquatica</name>
    <dbReference type="NCBI Taxonomy" id="1922313"/>
    <lineage>
        <taxon>Bacteria</taxon>
        <taxon>Pseudomonadati</taxon>
        <taxon>Pseudomonadota</taxon>
        <taxon>Alphaproteobacteria</taxon>
        <taxon>Acetobacterales</taxon>
        <taxon>Acidocellaceae</taxon>
        <taxon>Acidocella</taxon>
    </lineage>
</organism>
<gene>
    <name evidence="1" type="ORF">GCM10010909_13050</name>
</gene>
<dbReference type="EMBL" id="BSOS01000029">
    <property type="protein sequence ID" value="GLR66625.1"/>
    <property type="molecule type" value="Genomic_DNA"/>
</dbReference>